<sequence>MGHVEVVKALLRKDPSAGFRTDKKGQTALHMAVKGLNEEIVRELGKTDPSILSIEENKGNTALHIATKKGRSQIVRCLLSLEGININSSNKAGETPLNVTESFSSHELVSIVKEADALSSKEKGKPPSGARQLKQMTRQTGIKVRKIAKRAKNLHISGLNNAINSATVVAVLIATVTFAAIFTVPGQYVQTDNKGKSLGEANVSGAATFIIFFFSDSSALFIPLAVVVVQKSVVVIEEDVKQQLAFVMNKLMWLACVFISVAFLSLLYIVVGPQGQGLAICSTVIGGTIMLTTIGSMCYCVIMHRLEERRLRNVRRGGESHQSRSHSMSIASKPDILGDSNKRIYAV</sequence>
<dbReference type="EMBL" id="CM042884">
    <property type="protein sequence ID" value="KAI4369194.1"/>
    <property type="molecule type" value="Genomic_DNA"/>
</dbReference>
<keyword evidence="2" id="KW-1185">Reference proteome</keyword>
<evidence type="ECO:0000313" key="1">
    <source>
        <dbReference type="EMBL" id="KAI4369194.1"/>
    </source>
</evidence>
<organism evidence="1 2">
    <name type="scientific">Melastoma candidum</name>
    <dbReference type="NCBI Taxonomy" id="119954"/>
    <lineage>
        <taxon>Eukaryota</taxon>
        <taxon>Viridiplantae</taxon>
        <taxon>Streptophyta</taxon>
        <taxon>Embryophyta</taxon>
        <taxon>Tracheophyta</taxon>
        <taxon>Spermatophyta</taxon>
        <taxon>Magnoliopsida</taxon>
        <taxon>eudicotyledons</taxon>
        <taxon>Gunneridae</taxon>
        <taxon>Pentapetalae</taxon>
        <taxon>rosids</taxon>
        <taxon>malvids</taxon>
        <taxon>Myrtales</taxon>
        <taxon>Melastomataceae</taxon>
        <taxon>Melastomatoideae</taxon>
        <taxon>Melastomateae</taxon>
        <taxon>Melastoma</taxon>
    </lineage>
</organism>
<gene>
    <name evidence="1" type="ORF">MLD38_017668</name>
</gene>
<protein>
    <submittedName>
        <fullName evidence="1">Uncharacterized protein</fullName>
    </submittedName>
</protein>
<evidence type="ECO:0000313" key="2">
    <source>
        <dbReference type="Proteomes" id="UP001057402"/>
    </source>
</evidence>
<comment type="caution">
    <text evidence="1">The sequence shown here is derived from an EMBL/GenBank/DDBJ whole genome shotgun (WGS) entry which is preliminary data.</text>
</comment>
<dbReference type="Proteomes" id="UP001057402">
    <property type="component" value="Chromosome 5"/>
</dbReference>
<proteinExistence type="predicted"/>
<name>A0ACB9QRI8_9MYRT</name>
<reference evidence="2" key="1">
    <citation type="journal article" date="2023" name="Front. Plant Sci.">
        <title>Chromosomal-level genome assembly of Melastoma candidum provides insights into trichome evolution.</title>
        <authorList>
            <person name="Zhong Y."/>
            <person name="Wu W."/>
            <person name="Sun C."/>
            <person name="Zou P."/>
            <person name="Liu Y."/>
            <person name="Dai S."/>
            <person name="Zhou R."/>
        </authorList>
    </citation>
    <scope>NUCLEOTIDE SEQUENCE [LARGE SCALE GENOMIC DNA]</scope>
</reference>
<accession>A0ACB9QRI8</accession>